<protein>
    <submittedName>
        <fullName evidence="9">Hydrolase</fullName>
    </submittedName>
</protein>
<evidence type="ECO:0000256" key="4">
    <source>
        <dbReference type="ARBA" id="ARBA00052790"/>
    </source>
</evidence>
<reference evidence="9 10" key="1">
    <citation type="submission" date="2019-11" db="EMBL/GenBank/DDBJ databases">
        <authorList>
            <person name="Zhang J."/>
            <person name="Sun C."/>
        </authorList>
    </citation>
    <scope>NUCLEOTIDE SEQUENCE [LARGE SCALE GENOMIC DNA]</scope>
    <source>
        <strain evidence="10">sp2</strain>
    </source>
</reference>
<evidence type="ECO:0000256" key="3">
    <source>
        <dbReference type="ARBA" id="ARBA00051258"/>
    </source>
</evidence>
<comment type="similarity">
    <text evidence="1">Belongs to the FAH family.</text>
</comment>
<dbReference type="Proteomes" id="UP000427716">
    <property type="component" value="Chromosome"/>
</dbReference>
<name>A0A6I6D091_9GAMM</name>
<sequence>MKLLTYSLDGSTRVGAWLDSASIVELSAVADAFPGSMLGLIREWDSWRDRLPEMIEGAPRRALTDVRIEAPIANPPRDILCVGKNYADHVNEVKALGYGSIPSHPIVFSKATTTINRPDGLVEISADPTETTDYEGELAVIIGKGGRYIDERDAREHVFGYTLINDVSSRDLQGRHVQWFLGKSIDGYAPMGPVIVTEESAGKIRDWRLQTRVNGELRQDASIGQMIFSVPEIIATISRYVTLMAGDIIATGTPSGVGAGHEPPVYLKPGDEVVVSCEAIGELRSRFV</sequence>
<comment type="catalytic activity">
    <reaction evidence="3">
        <text>(3E,5R)-5-carboxy-2-oxohept-3-enedioate + H(+) = (4Z)-2-oxohept-4-enedioate + CO2</text>
        <dbReference type="Rhea" id="RHEA:14397"/>
        <dbReference type="ChEBI" id="CHEBI:15378"/>
        <dbReference type="ChEBI" id="CHEBI:16526"/>
        <dbReference type="ChEBI" id="CHEBI:87491"/>
        <dbReference type="ChEBI" id="CHEBI:87507"/>
        <dbReference type="EC" id="4.1.1.68"/>
    </reaction>
</comment>
<evidence type="ECO:0000313" key="9">
    <source>
        <dbReference type="EMBL" id="QGT78318.1"/>
    </source>
</evidence>
<dbReference type="RefSeq" id="WP_156573675.1">
    <property type="nucleotide sequence ID" value="NZ_CP046415.1"/>
</dbReference>
<dbReference type="EMBL" id="CP046415">
    <property type="protein sequence ID" value="QGT78318.1"/>
    <property type="molecule type" value="Genomic_DNA"/>
</dbReference>
<evidence type="ECO:0000256" key="5">
    <source>
        <dbReference type="ARBA" id="ARBA00057150"/>
    </source>
</evidence>
<feature type="domain" description="Fumarylacetoacetase-like C-terminal" evidence="8">
    <location>
        <begin position="79"/>
        <end position="287"/>
    </location>
</feature>
<evidence type="ECO:0000256" key="2">
    <source>
        <dbReference type="ARBA" id="ARBA00022723"/>
    </source>
</evidence>
<dbReference type="SUPFAM" id="SSF56529">
    <property type="entry name" value="FAH"/>
    <property type="match status" value="1"/>
</dbReference>
<evidence type="ECO:0000256" key="1">
    <source>
        <dbReference type="ARBA" id="ARBA00010211"/>
    </source>
</evidence>
<comment type="pathway">
    <text evidence="7">Aromatic compound metabolism; 4-hydroxyphenylacetate degradation; pyruvate and succinate semialdehyde from 4-hydroxyphenylacetate: step 5/7.</text>
</comment>
<dbReference type="GO" id="GO:0019752">
    <property type="term" value="P:carboxylic acid metabolic process"/>
    <property type="evidence" value="ECO:0007669"/>
    <property type="project" value="UniProtKB-ARBA"/>
</dbReference>
<evidence type="ECO:0000259" key="8">
    <source>
        <dbReference type="Pfam" id="PF01557"/>
    </source>
</evidence>
<dbReference type="GO" id="GO:0046872">
    <property type="term" value="F:metal ion binding"/>
    <property type="evidence" value="ECO:0007669"/>
    <property type="project" value="UniProtKB-KW"/>
</dbReference>
<keyword evidence="10" id="KW-1185">Reference proteome</keyword>
<dbReference type="AlphaFoldDB" id="A0A6I6D091"/>
<dbReference type="GO" id="GO:0018800">
    <property type="term" value="F:5-oxopent-3-ene-1,2,5-tricarboxylate decarboxylase activity"/>
    <property type="evidence" value="ECO:0007669"/>
    <property type="project" value="UniProtKB-EC"/>
</dbReference>
<comment type="pathway">
    <text evidence="6">Aromatic compound metabolism; 4-hydroxyphenylacetate degradation; pyruvate and succinate semialdehyde from 4-hydroxyphenylacetate: step 4/7.</text>
</comment>
<dbReference type="InterPro" id="IPR011234">
    <property type="entry name" value="Fumarylacetoacetase-like_C"/>
</dbReference>
<evidence type="ECO:0000313" key="10">
    <source>
        <dbReference type="Proteomes" id="UP000427716"/>
    </source>
</evidence>
<gene>
    <name evidence="9" type="ORF">GM160_05060</name>
</gene>
<dbReference type="Gene3D" id="3.90.850.10">
    <property type="entry name" value="Fumarylacetoacetase-like, C-terminal domain"/>
    <property type="match status" value="1"/>
</dbReference>
<dbReference type="PANTHER" id="PTHR11820">
    <property type="entry name" value="ACYLPYRUVASE"/>
    <property type="match status" value="1"/>
</dbReference>
<dbReference type="Pfam" id="PF01557">
    <property type="entry name" value="FAA_hydrolase"/>
    <property type="match status" value="1"/>
</dbReference>
<comment type="catalytic activity">
    <reaction evidence="4">
        <text>(2E,4Z)-5-hydroxypenta-2,4-diene-1,2,5-tricarboxylate = (3E,5R)-5-carboxy-2-oxohept-3-enedioate</text>
        <dbReference type="Rhea" id="RHEA:18813"/>
        <dbReference type="ChEBI" id="CHEBI:47961"/>
        <dbReference type="ChEBI" id="CHEBI:87491"/>
        <dbReference type="EC" id="5.3.3.10"/>
    </reaction>
</comment>
<comment type="function">
    <text evidence="5">Decarboxylates OPET (5-oxo-pent-3-ene-1,2,5-tricarboxylic acid) into HHDD (2-hydroxy-hept-2,4-diene-1,7-dioate) and isomerizes it to OHED (2-oxo-hept-3-ene-1,7-dioate).</text>
</comment>
<evidence type="ECO:0000256" key="6">
    <source>
        <dbReference type="ARBA" id="ARBA00060569"/>
    </source>
</evidence>
<accession>A0A6I6D091</accession>
<keyword evidence="2" id="KW-0479">Metal-binding</keyword>
<evidence type="ECO:0000256" key="7">
    <source>
        <dbReference type="ARBA" id="ARBA00060680"/>
    </source>
</evidence>
<dbReference type="GO" id="GO:0018773">
    <property type="term" value="F:acetylpyruvate hydrolase activity"/>
    <property type="evidence" value="ECO:0007669"/>
    <property type="project" value="TreeGrafter"/>
</dbReference>
<dbReference type="FunFam" id="3.90.850.10:FF:000002">
    <property type="entry name" value="2-hydroxyhepta-2,4-diene-1,7-dioate isomerase"/>
    <property type="match status" value="1"/>
</dbReference>
<dbReference type="InterPro" id="IPR036663">
    <property type="entry name" value="Fumarylacetoacetase_C_sf"/>
</dbReference>
<organism evidence="9 10">
    <name type="scientific">Guyparkeria halophila</name>
    <dbReference type="NCBI Taxonomy" id="47960"/>
    <lineage>
        <taxon>Bacteria</taxon>
        <taxon>Pseudomonadati</taxon>
        <taxon>Pseudomonadota</taxon>
        <taxon>Gammaproteobacteria</taxon>
        <taxon>Chromatiales</taxon>
        <taxon>Thioalkalibacteraceae</taxon>
        <taxon>Guyparkeria</taxon>
    </lineage>
</organism>
<dbReference type="KEGG" id="ghl:GM160_05060"/>
<proteinExistence type="inferred from homology"/>
<dbReference type="GO" id="GO:0008704">
    <property type="term" value="F:5-carboxymethyl-2-hydroxymuconate delta-isomerase activity"/>
    <property type="evidence" value="ECO:0007669"/>
    <property type="project" value="UniProtKB-EC"/>
</dbReference>
<keyword evidence="9" id="KW-0378">Hydrolase</keyword>
<dbReference type="PANTHER" id="PTHR11820:SF7">
    <property type="entry name" value="ACYLPYRUVASE FAHD1, MITOCHONDRIAL"/>
    <property type="match status" value="1"/>
</dbReference>